<evidence type="ECO:0000313" key="1">
    <source>
        <dbReference type="EMBL" id="MBW82291.1"/>
    </source>
</evidence>
<proteinExistence type="predicted"/>
<sequence length="34" mass="3730">MMGKAHMILVFAFDLNLSHHTYSAVAGHDLLADC</sequence>
<protein>
    <submittedName>
        <fullName evidence="1">Uncharacterized protein</fullName>
    </submittedName>
</protein>
<dbReference type="AlphaFoldDB" id="A0A2P2IM69"/>
<name>A0A2P2IM69_RHIMU</name>
<reference evidence="1" key="1">
    <citation type="submission" date="2018-02" db="EMBL/GenBank/DDBJ databases">
        <title>Rhizophora mucronata_Transcriptome.</title>
        <authorList>
            <person name="Meera S.P."/>
            <person name="Sreeshan A."/>
            <person name="Augustine A."/>
        </authorList>
    </citation>
    <scope>NUCLEOTIDE SEQUENCE</scope>
    <source>
        <tissue evidence="1">Leaf</tissue>
    </source>
</reference>
<accession>A0A2P2IM69</accession>
<dbReference type="EMBL" id="GGEC01001808">
    <property type="protein sequence ID" value="MBW82291.1"/>
    <property type="molecule type" value="Transcribed_RNA"/>
</dbReference>
<organism evidence="1">
    <name type="scientific">Rhizophora mucronata</name>
    <name type="common">Asiatic mangrove</name>
    <dbReference type="NCBI Taxonomy" id="61149"/>
    <lineage>
        <taxon>Eukaryota</taxon>
        <taxon>Viridiplantae</taxon>
        <taxon>Streptophyta</taxon>
        <taxon>Embryophyta</taxon>
        <taxon>Tracheophyta</taxon>
        <taxon>Spermatophyta</taxon>
        <taxon>Magnoliopsida</taxon>
        <taxon>eudicotyledons</taxon>
        <taxon>Gunneridae</taxon>
        <taxon>Pentapetalae</taxon>
        <taxon>rosids</taxon>
        <taxon>fabids</taxon>
        <taxon>Malpighiales</taxon>
        <taxon>Rhizophoraceae</taxon>
        <taxon>Rhizophora</taxon>
    </lineage>
</organism>